<proteinExistence type="predicted"/>
<accession>A0A923M8T6</accession>
<comment type="caution">
    <text evidence="2">The sequence shown here is derived from an EMBL/GenBank/DDBJ whole genome shotgun (WGS) entry which is preliminary data.</text>
</comment>
<dbReference type="RefSeq" id="WP_187082606.1">
    <property type="nucleotide sequence ID" value="NZ_JACORU010000006.1"/>
</dbReference>
<gene>
    <name evidence="2" type="ORF">H8R02_16780</name>
</gene>
<evidence type="ECO:0000256" key="1">
    <source>
        <dbReference type="SAM" id="MobiDB-lite"/>
    </source>
</evidence>
<reference evidence="2" key="1">
    <citation type="submission" date="2020-08" db="EMBL/GenBank/DDBJ databases">
        <title>Ramlibacter sp. GTP1 16S ribosomal RNA gene genome sequencing and assembly.</title>
        <authorList>
            <person name="Kang M."/>
        </authorList>
    </citation>
    <scope>NUCLEOTIDE SEQUENCE</scope>
    <source>
        <strain evidence="2">GTP1</strain>
    </source>
</reference>
<organism evidence="2 3">
    <name type="scientific">Ramlibacter albus</name>
    <dbReference type="NCBI Taxonomy" id="2079448"/>
    <lineage>
        <taxon>Bacteria</taxon>
        <taxon>Pseudomonadati</taxon>
        <taxon>Pseudomonadota</taxon>
        <taxon>Betaproteobacteria</taxon>
        <taxon>Burkholderiales</taxon>
        <taxon>Comamonadaceae</taxon>
        <taxon>Ramlibacter</taxon>
    </lineage>
</organism>
<feature type="compositionally biased region" description="Low complexity" evidence="1">
    <location>
        <begin position="1"/>
        <end position="13"/>
    </location>
</feature>
<name>A0A923M8T6_9BURK</name>
<sequence>MSTTTPGGDATPAPTEPPAGSGEGAQTALLALIRKRKQQADYEDETLPLLKPRQPPGGQ</sequence>
<dbReference type="AlphaFoldDB" id="A0A923M8T6"/>
<dbReference type="EMBL" id="JACORU010000006">
    <property type="protein sequence ID" value="MBC5766125.1"/>
    <property type="molecule type" value="Genomic_DNA"/>
</dbReference>
<protein>
    <submittedName>
        <fullName evidence="2">Uncharacterized protein</fullName>
    </submittedName>
</protein>
<keyword evidence="3" id="KW-1185">Reference proteome</keyword>
<feature type="region of interest" description="Disordered" evidence="1">
    <location>
        <begin position="1"/>
        <end position="59"/>
    </location>
</feature>
<evidence type="ECO:0000313" key="2">
    <source>
        <dbReference type="EMBL" id="MBC5766125.1"/>
    </source>
</evidence>
<dbReference type="Proteomes" id="UP000596827">
    <property type="component" value="Unassembled WGS sequence"/>
</dbReference>
<evidence type="ECO:0000313" key="3">
    <source>
        <dbReference type="Proteomes" id="UP000596827"/>
    </source>
</evidence>